<organism evidence="4 5">
    <name type="scientific">Ectocarpus siliculosus</name>
    <name type="common">Brown alga</name>
    <name type="synonym">Conferva siliculosa</name>
    <dbReference type="NCBI Taxonomy" id="2880"/>
    <lineage>
        <taxon>Eukaryota</taxon>
        <taxon>Sar</taxon>
        <taxon>Stramenopiles</taxon>
        <taxon>Ochrophyta</taxon>
        <taxon>PX clade</taxon>
        <taxon>Phaeophyceae</taxon>
        <taxon>Ectocarpales</taxon>
        <taxon>Ectocarpaceae</taxon>
        <taxon>Ectocarpus</taxon>
    </lineage>
</organism>
<dbReference type="OMA" id="DKIMCHC"/>
<dbReference type="EMBL" id="FN647682">
    <property type="protein sequence ID" value="CBN76681.1"/>
    <property type="molecule type" value="Genomic_DNA"/>
</dbReference>
<sequence length="247" mass="26372">MEGTSMSYGAVLAVRGVVKAFSAARVVMERSPHSVLAGEGATTFAVRNGIEAAETLTDDAKQQFEDWRRQHLEEEGSDHRGESHDTVGVICLDHDGNLCAGTSTSGWKFKHPGRVGDAPVVGSGLYCDSSVGAAVATGDGEEILRTCLSFAVVEFMRGGDSPQLACKKGIARLEETVKRSAAGRSVEEVNRMHDRLTVAVMAMNPKGDIGAASTLGPRNVHRGRPSFPLAIWRKGDPVRVVEETEIP</sequence>
<dbReference type="InterPro" id="IPR029055">
    <property type="entry name" value="Ntn_hydrolases_N"/>
</dbReference>
<dbReference type="OrthoDB" id="188713at2759"/>
<evidence type="ECO:0000256" key="3">
    <source>
        <dbReference type="PIRSR" id="PIRSR600246-3"/>
    </source>
</evidence>
<dbReference type="STRING" id="2880.D8LBH2"/>
<feature type="binding site" evidence="2">
    <location>
        <begin position="137"/>
        <end position="140"/>
    </location>
    <ligand>
        <name>substrate</name>
    </ligand>
</feature>
<feature type="active site" description="Nucleophile" evidence="1">
    <location>
        <position position="86"/>
    </location>
</feature>
<dbReference type="Gene3D" id="3.60.20.30">
    <property type="entry name" value="(Glycosyl)asparaginase"/>
    <property type="match status" value="1"/>
</dbReference>
<dbReference type="PANTHER" id="PTHR10188">
    <property type="entry name" value="L-ASPARAGINASE"/>
    <property type="match status" value="1"/>
</dbReference>
<evidence type="ECO:0000313" key="4">
    <source>
        <dbReference type="EMBL" id="CBN76681.1"/>
    </source>
</evidence>
<gene>
    <name evidence="4" type="ORF">Esi_0000_0456</name>
</gene>
<feature type="binding site" evidence="2">
    <location>
        <begin position="114"/>
        <end position="117"/>
    </location>
    <ligand>
        <name>substrate</name>
    </ligand>
</feature>
<dbReference type="Proteomes" id="UP000002630">
    <property type="component" value="Linkage Group LG01"/>
</dbReference>
<accession>D8LBH2</accession>
<proteinExistence type="predicted"/>
<dbReference type="EMBL" id="FN649726">
    <property type="protein sequence ID" value="CBN76681.1"/>
    <property type="molecule type" value="Genomic_DNA"/>
</dbReference>
<dbReference type="SUPFAM" id="SSF56235">
    <property type="entry name" value="N-terminal nucleophile aminohydrolases (Ntn hydrolases)"/>
    <property type="match status" value="1"/>
</dbReference>
<evidence type="ECO:0000256" key="1">
    <source>
        <dbReference type="PIRSR" id="PIRSR600246-1"/>
    </source>
</evidence>
<evidence type="ECO:0000313" key="5">
    <source>
        <dbReference type="Proteomes" id="UP000002630"/>
    </source>
</evidence>
<name>D8LBH2_ECTSI</name>
<feature type="site" description="Cleavage; by autolysis" evidence="3">
    <location>
        <begin position="85"/>
        <end position="86"/>
    </location>
</feature>
<protein>
    <submittedName>
        <fullName evidence="4">Asparaginase, c-terminal</fullName>
        <ecNumber evidence="4">3.5.1.1</ecNumber>
    </submittedName>
</protein>
<keyword evidence="4" id="KW-0378">Hydrolase</keyword>
<dbReference type="PANTHER" id="PTHR10188:SF16">
    <property type="entry name" value="N(4)-(BETA-N-ACETYLGLUCOSAMINYL)-L-ASPARAGINASE-LIKE"/>
    <property type="match status" value="1"/>
</dbReference>
<dbReference type="InterPro" id="IPR000246">
    <property type="entry name" value="Peptidase_T2"/>
</dbReference>
<dbReference type="InParanoid" id="D8LBH2"/>
<dbReference type="eggNOG" id="KOG1593">
    <property type="taxonomic scope" value="Eukaryota"/>
</dbReference>
<reference evidence="4 5" key="1">
    <citation type="journal article" date="2010" name="Nature">
        <title>The Ectocarpus genome and the independent evolution of multicellularity in brown algae.</title>
        <authorList>
            <person name="Cock J.M."/>
            <person name="Sterck L."/>
            <person name="Rouze P."/>
            <person name="Scornet D."/>
            <person name="Allen A.E."/>
            <person name="Amoutzias G."/>
            <person name="Anthouard V."/>
            <person name="Artiguenave F."/>
            <person name="Aury J.M."/>
            <person name="Badger J.H."/>
            <person name="Beszteri B."/>
            <person name="Billiau K."/>
            <person name="Bonnet E."/>
            <person name="Bothwell J.H."/>
            <person name="Bowler C."/>
            <person name="Boyen C."/>
            <person name="Brownlee C."/>
            <person name="Carrano C.J."/>
            <person name="Charrier B."/>
            <person name="Cho G.Y."/>
            <person name="Coelho S.M."/>
            <person name="Collen J."/>
            <person name="Corre E."/>
            <person name="Da Silva C."/>
            <person name="Delage L."/>
            <person name="Delaroque N."/>
            <person name="Dittami S.M."/>
            <person name="Doulbeau S."/>
            <person name="Elias M."/>
            <person name="Farnham G."/>
            <person name="Gachon C.M."/>
            <person name="Gschloessl B."/>
            <person name="Heesch S."/>
            <person name="Jabbari K."/>
            <person name="Jubin C."/>
            <person name="Kawai H."/>
            <person name="Kimura K."/>
            <person name="Kloareg B."/>
            <person name="Kupper F.C."/>
            <person name="Lang D."/>
            <person name="Le Bail A."/>
            <person name="Leblanc C."/>
            <person name="Lerouge P."/>
            <person name="Lohr M."/>
            <person name="Lopez P.J."/>
            <person name="Martens C."/>
            <person name="Maumus F."/>
            <person name="Michel G."/>
            <person name="Miranda-Saavedra D."/>
            <person name="Morales J."/>
            <person name="Moreau H."/>
            <person name="Motomura T."/>
            <person name="Nagasato C."/>
            <person name="Napoli C.A."/>
            <person name="Nelson D.R."/>
            <person name="Nyvall-Collen P."/>
            <person name="Peters A.F."/>
            <person name="Pommier C."/>
            <person name="Potin P."/>
            <person name="Poulain J."/>
            <person name="Quesneville H."/>
            <person name="Read B."/>
            <person name="Rensing S.A."/>
            <person name="Ritter A."/>
            <person name="Rousvoal S."/>
            <person name="Samanta M."/>
            <person name="Samson G."/>
            <person name="Schroeder D.C."/>
            <person name="Segurens B."/>
            <person name="Strittmatter M."/>
            <person name="Tonon T."/>
            <person name="Tregear J.W."/>
            <person name="Valentin K."/>
            <person name="von Dassow P."/>
            <person name="Yamagishi T."/>
            <person name="Van de Peer Y."/>
            <person name="Wincker P."/>
        </authorList>
    </citation>
    <scope>NUCLEOTIDE SEQUENCE [LARGE SCALE GENOMIC DNA]</scope>
    <source>
        <strain evidence="5">Ec32 / CCAP1310/4</strain>
    </source>
</reference>
<dbReference type="Pfam" id="PF01112">
    <property type="entry name" value="Asparaginase_2"/>
    <property type="match status" value="1"/>
</dbReference>
<dbReference type="AlphaFoldDB" id="D8LBH2"/>
<dbReference type="GO" id="GO:0004067">
    <property type="term" value="F:asparaginase activity"/>
    <property type="evidence" value="ECO:0007669"/>
    <property type="project" value="UniProtKB-EC"/>
</dbReference>
<keyword evidence="5" id="KW-1185">Reference proteome</keyword>
<evidence type="ECO:0000256" key="2">
    <source>
        <dbReference type="PIRSR" id="PIRSR600246-2"/>
    </source>
</evidence>
<dbReference type="GO" id="GO:0003948">
    <property type="term" value="F:N4-(beta-N-acetylglucosaminyl)-L-asparaginase activity"/>
    <property type="evidence" value="ECO:0007669"/>
    <property type="project" value="TreeGrafter"/>
</dbReference>
<dbReference type="GO" id="GO:0005737">
    <property type="term" value="C:cytoplasm"/>
    <property type="evidence" value="ECO:0007669"/>
    <property type="project" value="TreeGrafter"/>
</dbReference>
<dbReference type="EC" id="3.5.1.1" evidence="4"/>